<dbReference type="AlphaFoldDB" id="A0A7G9GXF9"/>
<dbReference type="Proteomes" id="UP000515913">
    <property type="component" value="Chromosome"/>
</dbReference>
<name>A0A7G9GXF9_9FUSO</name>
<dbReference type="EMBL" id="CP060637">
    <property type="protein sequence ID" value="QNM15491.1"/>
    <property type="molecule type" value="Genomic_DNA"/>
</dbReference>
<gene>
    <name evidence="1" type="ORF">H9Q81_01230</name>
</gene>
<dbReference type="RefSeq" id="WP_187422957.1">
    <property type="nucleotide sequence ID" value="NZ_CP060637.1"/>
</dbReference>
<organism evidence="1 2">
    <name type="scientific">Fusobacterium hominis</name>
    <dbReference type="NCBI Taxonomy" id="2764326"/>
    <lineage>
        <taxon>Bacteria</taxon>
        <taxon>Fusobacteriati</taxon>
        <taxon>Fusobacteriota</taxon>
        <taxon>Fusobacteriia</taxon>
        <taxon>Fusobacteriales</taxon>
        <taxon>Fusobacteriaceae</taxon>
        <taxon>Fusobacterium</taxon>
    </lineage>
</organism>
<evidence type="ECO:0000313" key="2">
    <source>
        <dbReference type="Proteomes" id="UP000515913"/>
    </source>
</evidence>
<evidence type="ECO:0000313" key="1">
    <source>
        <dbReference type="EMBL" id="QNM15491.1"/>
    </source>
</evidence>
<reference evidence="1 2" key="1">
    <citation type="submission" date="2020-08" db="EMBL/GenBank/DDBJ databases">
        <authorList>
            <person name="Liu C."/>
            <person name="Sun Q."/>
        </authorList>
    </citation>
    <scope>NUCLEOTIDE SEQUENCE [LARGE SCALE GENOMIC DNA]</scope>
    <source>
        <strain evidence="1 2">NSJ-57</strain>
    </source>
</reference>
<keyword evidence="2" id="KW-1185">Reference proteome</keyword>
<protein>
    <submittedName>
        <fullName evidence="1">Uncharacterized protein</fullName>
    </submittedName>
</protein>
<sequence length="112" mass="13721">MTFDQFLKEIQFPKPYLLDMRDYEIDFLIHAADEYNFDKTKLMYAIVDYREKHKCNNRIFFKDKKTGKVYKSKKDYFLQNNIPLWNAYKRDDNLEEITLNELDKIGVDFLEL</sequence>
<accession>A0A7G9GXF9</accession>
<proteinExistence type="predicted"/>
<dbReference type="KEGG" id="fho:H9Q81_01230"/>